<reference evidence="1" key="2">
    <citation type="journal article" date="2022" name="New Phytol.">
        <title>Evolutionary transition to the ectomycorrhizal habit in the genomes of a hyperdiverse lineage of mushroom-forming fungi.</title>
        <authorList>
            <person name="Looney B."/>
            <person name="Miyauchi S."/>
            <person name="Morin E."/>
            <person name="Drula E."/>
            <person name="Courty P.E."/>
            <person name="Kohler A."/>
            <person name="Kuo A."/>
            <person name="LaButti K."/>
            <person name="Pangilinan J."/>
            <person name="Lipzen A."/>
            <person name="Riley R."/>
            <person name="Andreopoulos W."/>
            <person name="He G."/>
            <person name="Johnson J."/>
            <person name="Nolan M."/>
            <person name="Tritt A."/>
            <person name="Barry K.W."/>
            <person name="Grigoriev I.V."/>
            <person name="Nagy L.G."/>
            <person name="Hibbett D."/>
            <person name="Henrissat B."/>
            <person name="Matheny P.B."/>
            <person name="Labbe J."/>
            <person name="Martin F.M."/>
        </authorList>
    </citation>
    <scope>NUCLEOTIDE SEQUENCE</scope>
    <source>
        <strain evidence="1">HHB10654</strain>
    </source>
</reference>
<evidence type="ECO:0000313" key="2">
    <source>
        <dbReference type="Proteomes" id="UP000814140"/>
    </source>
</evidence>
<proteinExistence type="predicted"/>
<organism evidence="1 2">
    <name type="scientific">Artomyces pyxidatus</name>
    <dbReference type="NCBI Taxonomy" id="48021"/>
    <lineage>
        <taxon>Eukaryota</taxon>
        <taxon>Fungi</taxon>
        <taxon>Dikarya</taxon>
        <taxon>Basidiomycota</taxon>
        <taxon>Agaricomycotina</taxon>
        <taxon>Agaricomycetes</taxon>
        <taxon>Russulales</taxon>
        <taxon>Auriscalpiaceae</taxon>
        <taxon>Artomyces</taxon>
    </lineage>
</organism>
<keyword evidence="2" id="KW-1185">Reference proteome</keyword>
<sequence length="551" mass="58839">MFSKTRLLLWLAATPLHFIHAIPEVQLGSTVLIGSTFADQEFFGGIPYAEAPVGQLRFSRPLPKAFLNVTTFDATNFGLPCLQIGLPLEATSEDCLTINVLRPAGLSSTAQIPVMFWIYGGGYSAGASSMFNGTQIVAQSVKRLTPVIYVNFNYRLGPLGFPGGVEAARRDALNLGIRDTILALEWVQKNIHLFGGDPSKVTVFGESAGAGVVQCLYFNSHLETLARATIMQSGAGMFANLHNASISNALWQNFTAAVPDCAAVANTQETFECLRSADASSILAAFTATAISPVGLIVLEWNVIVDGPDGVLPDLPSKLMASGKYARVPFIAGTNLDEGTIFTPQDLNSTSQILEIIFLASEPSAAVVTAADEILQLYPDVPALGSPFGTGNATFGLSSQYKRASAIVDDFFFQAGRRLFTQAAARDKLLAHAYLLTDPSALPSPSTAARSANGSLGVSHGSDVPLIYGEASGLDQSTNPLHALMTDYWISFAVSMSPNDAHGTSRPTWDPYTSQDETVLQIHTANTTLIPDNYRATSISFLNANPVIFRR</sequence>
<evidence type="ECO:0000313" key="1">
    <source>
        <dbReference type="EMBL" id="KAI0056393.1"/>
    </source>
</evidence>
<name>A0ACB8SKK7_9AGAM</name>
<dbReference type="EMBL" id="MU277265">
    <property type="protein sequence ID" value="KAI0056393.1"/>
    <property type="molecule type" value="Genomic_DNA"/>
</dbReference>
<reference evidence="1" key="1">
    <citation type="submission" date="2021-03" db="EMBL/GenBank/DDBJ databases">
        <authorList>
            <consortium name="DOE Joint Genome Institute"/>
            <person name="Ahrendt S."/>
            <person name="Looney B.P."/>
            <person name="Miyauchi S."/>
            <person name="Morin E."/>
            <person name="Drula E."/>
            <person name="Courty P.E."/>
            <person name="Chicoki N."/>
            <person name="Fauchery L."/>
            <person name="Kohler A."/>
            <person name="Kuo A."/>
            <person name="Labutti K."/>
            <person name="Pangilinan J."/>
            <person name="Lipzen A."/>
            <person name="Riley R."/>
            <person name="Andreopoulos W."/>
            <person name="He G."/>
            <person name="Johnson J."/>
            <person name="Barry K.W."/>
            <person name="Grigoriev I.V."/>
            <person name="Nagy L."/>
            <person name="Hibbett D."/>
            <person name="Henrissat B."/>
            <person name="Matheny P.B."/>
            <person name="Labbe J."/>
            <person name="Martin F."/>
        </authorList>
    </citation>
    <scope>NUCLEOTIDE SEQUENCE</scope>
    <source>
        <strain evidence="1">HHB10654</strain>
    </source>
</reference>
<dbReference type="Proteomes" id="UP000814140">
    <property type="component" value="Unassembled WGS sequence"/>
</dbReference>
<accession>A0ACB8SKK7</accession>
<gene>
    <name evidence="1" type="ORF">BV25DRAFT_1864824</name>
</gene>
<comment type="caution">
    <text evidence="1">The sequence shown here is derived from an EMBL/GenBank/DDBJ whole genome shotgun (WGS) entry which is preliminary data.</text>
</comment>
<protein>
    <submittedName>
        <fullName evidence="1">Triacylglycerol lipase 3</fullName>
    </submittedName>
</protein>